<organism evidence="4">
    <name type="scientific">Haemonchus placei</name>
    <name type="common">Barber's pole worm</name>
    <dbReference type="NCBI Taxonomy" id="6290"/>
    <lineage>
        <taxon>Eukaryota</taxon>
        <taxon>Metazoa</taxon>
        <taxon>Ecdysozoa</taxon>
        <taxon>Nematoda</taxon>
        <taxon>Chromadorea</taxon>
        <taxon>Rhabditida</taxon>
        <taxon>Rhabditina</taxon>
        <taxon>Rhabditomorpha</taxon>
        <taxon>Strongyloidea</taxon>
        <taxon>Trichostrongylidae</taxon>
        <taxon>Haemonchus</taxon>
    </lineage>
</organism>
<accession>A0A0N4X210</accession>
<proteinExistence type="predicted"/>
<evidence type="ECO:0000313" key="2">
    <source>
        <dbReference type="EMBL" id="VDO70683.1"/>
    </source>
</evidence>
<name>A0A0N4X210_HAEPC</name>
<sequence length="50" mass="5266">MAVLRLLLLLAAVCTLGIAQQLTASDGSAVAIAFQDDADFDDIDKIAEKM</sequence>
<gene>
    <name evidence="2" type="ORF">HPLM_LOCUS18374</name>
</gene>
<reference evidence="2 3" key="2">
    <citation type="submission" date="2018-11" db="EMBL/GenBank/DDBJ databases">
        <authorList>
            <consortium name="Pathogen Informatics"/>
        </authorList>
    </citation>
    <scope>NUCLEOTIDE SEQUENCE [LARGE SCALE GENOMIC DNA]</scope>
    <source>
        <strain evidence="2 3">MHpl1</strain>
    </source>
</reference>
<dbReference type="WBParaSite" id="HPLM_0001838201-mRNA-1">
    <property type="protein sequence ID" value="HPLM_0001838201-mRNA-1"/>
    <property type="gene ID" value="HPLM_0001838201"/>
</dbReference>
<dbReference type="AlphaFoldDB" id="A0A0N4X210"/>
<evidence type="ECO:0000313" key="4">
    <source>
        <dbReference type="WBParaSite" id="HPLM_0001838201-mRNA-1"/>
    </source>
</evidence>
<evidence type="ECO:0000313" key="3">
    <source>
        <dbReference type="Proteomes" id="UP000268014"/>
    </source>
</evidence>
<keyword evidence="1" id="KW-0732">Signal</keyword>
<dbReference type="Proteomes" id="UP000268014">
    <property type="component" value="Unassembled WGS sequence"/>
</dbReference>
<keyword evidence="3" id="KW-1185">Reference proteome</keyword>
<feature type="chain" id="PRO_5043124194" evidence="1">
    <location>
        <begin position="20"/>
        <end position="50"/>
    </location>
</feature>
<feature type="signal peptide" evidence="1">
    <location>
        <begin position="1"/>
        <end position="19"/>
    </location>
</feature>
<dbReference type="EMBL" id="UZAF01020531">
    <property type="protein sequence ID" value="VDO70683.1"/>
    <property type="molecule type" value="Genomic_DNA"/>
</dbReference>
<reference evidence="4" key="1">
    <citation type="submission" date="2017-02" db="UniProtKB">
        <authorList>
            <consortium name="WormBaseParasite"/>
        </authorList>
    </citation>
    <scope>IDENTIFICATION</scope>
</reference>
<protein>
    <submittedName>
        <fullName evidence="4">FAS1 domain-containing protein</fullName>
    </submittedName>
</protein>
<evidence type="ECO:0000256" key="1">
    <source>
        <dbReference type="SAM" id="SignalP"/>
    </source>
</evidence>